<evidence type="ECO:0000313" key="3">
    <source>
        <dbReference type="Proteomes" id="UP001363622"/>
    </source>
</evidence>
<feature type="compositionally biased region" description="Pro residues" evidence="1">
    <location>
        <begin position="22"/>
        <end position="32"/>
    </location>
</feature>
<feature type="region of interest" description="Disordered" evidence="1">
    <location>
        <begin position="13"/>
        <end position="48"/>
    </location>
</feature>
<keyword evidence="3" id="KW-1185">Reference proteome</keyword>
<proteinExistence type="predicted"/>
<dbReference type="EMBL" id="JBBPHU010000015">
    <property type="protein sequence ID" value="KAK7510065.1"/>
    <property type="molecule type" value="Genomic_DNA"/>
</dbReference>
<evidence type="ECO:0000313" key="2">
    <source>
        <dbReference type="EMBL" id="KAK7510065.1"/>
    </source>
</evidence>
<comment type="caution">
    <text evidence="2">The sequence shown here is derived from an EMBL/GenBank/DDBJ whole genome shotgun (WGS) entry which is preliminary data.</text>
</comment>
<reference evidence="2 3" key="1">
    <citation type="submission" date="2024-04" db="EMBL/GenBank/DDBJ databases">
        <title>Phyllosticta paracitricarpa is synonymous to the EU quarantine fungus P. citricarpa based on phylogenomic analyses.</title>
        <authorList>
            <consortium name="Lawrence Berkeley National Laboratory"/>
            <person name="Van Ingen-Buijs V.A."/>
            <person name="Van Westerhoven A.C."/>
            <person name="Haridas S."/>
            <person name="Skiadas P."/>
            <person name="Martin F."/>
            <person name="Groenewald J.Z."/>
            <person name="Crous P.W."/>
            <person name="Seidl M.F."/>
        </authorList>
    </citation>
    <scope>NUCLEOTIDE SEQUENCE [LARGE SCALE GENOMIC DNA]</scope>
    <source>
        <strain evidence="2 3">CBS 123371</strain>
    </source>
</reference>
<accession>A0ABR1K8N1</accession>
<protein>
    <submittedName>
        <fullName evidence="2">Uncharacterized protein</fullName>
    </submittedName>
</protein>
<sequence length="102" mass="10806">MLAPAGYVYVNESVTHTTRIGSPPPRASPGPRSPSQTRASQPPAPRPWFDNIIASASLTATEVTSASSVLLIANSSQVMQEFSYFAGGEQNTSARSSRPRSI</sequence>
<evidence type="ECO:0000256" key="1">
    <source>
        <dbReference type="SAM" id="MobiDB-lite"/>
    </source>
</evidence>
<gene>
    <name evidence="2" type="ORF">IWZ03DRAFT_418707</name>
</gene>
<organism evidence="2 3">
    <name type="scientific">Phyllosticta citriasiana</name>
    <dbReference type="NCBI Taxonomy" id="595635"/>
    <lineage>
        <taxon>Eukaryota</taxon>
        <taxon>Fungi</taxon>
        <taxon>Dikarya</taxon>
        <taxon>Ascomycota</taxon>
        <taxon>Pezizomycotina</taxon>
        <taxon>Dothideomycetes</taxon>
        <taxon>Dothideomycetes incertae sedis</taxon>
        <taxon>Botryosphaeriales</taxon>
        <taxon>Phyllostictaceae</taxon>
        <taxon>Phyllosticta</taxon>
    </lineage>
</organism>
<name>A0ABR1K8N1_9PEZI</name>
<dbReference type="Proteomes" id="UP001363622">
    <property type="component" value="Unassembled WGS sequence"/>
</dbReference>